<organism evidence="14 15">
    <name type="scientific">Paramylibacter ulvae</name>
    <dbReference type="NCBI Taxonomy" id="1651968"/>
    <lineage>
        <taxon>Bacteria</taxon>
        <taxon>Pseudomonadati</taxon>
        <taxon>Pseudomonadota</taxon>
        <taxon>Alphaproteobacteria</taxon>
        <taxon>Rhodobacterales</taxon>
        <taxon>Paracoccaceae</taxon>
        <taxon>Paramylibacter</taxon>
    </lineage>
</organism>
<keyword evidence="4" id="KW-0997">Cell inner membrane</keyword>
<evidence type="ECO:0000256" key="9">
    <source>
        <dbReference type="ARBA" id="ARBA00023004"/>
    </source>
</evidence>
<keyword evidence="5 12" id="KW-0812">Transmembrane</keyword>
<reference evidence="15" key="1">
    <citation type="journal article" date="2019" name="Int. J. Syst. Evol. Microbiol.">
        <title>The Global Catalogue of Microorganisms (GCM) 10K type strain sequencing project: providing services to taxonomists for standard genome sequencing and annotation.</title>
        <authorList>
            <consortium name="The Broad Institute Genomics Platform"/>
            <consortium name="The Broad Institute Genome Sequencing Center for Infectious Disease"/>
            <person name="Wu L."/>
            <person name="Ma J."/>
        </authorList>
    </citation>
    <scope>NUCLEOTIDE SEQUENCE [LARGE SCALE GENOMIC DNA]</scope>
    <source>
        <strain evidence="15">KCTC 32465</strain>
    </source>
</reference>
<comment type="caution">
    <text evidence="14">The sequence shown here is derived from an EMBL/GenBank/DDBJ whole genome shotgun (WGS) entry which is preliminary data.</text>
</comment>
<evidence type="ECO:0000256" key="2">
    <source>
        <dbReference type="ARBA" id="ARBA00010823"/>
    </source>
</evidence>
<gene>
    <name evidence="14" type="ORF">GCM10008927_09770</name>
</gene>
<evidence type="ECO:0000256" key="10">
    <source>
        <dbReference type="ARBA" id="ARBA00023033"/>
    </source>
</evidence>
<evidence type="ECO:0000313" key="15">
    <source>
        <dbReference type="Proteomes" id="UP000634455"/>
    </source>
</evidence>
<protein>
    <submittedName>
        <fullName evidence="14">Alkane 1-monooxygenase</fullName>
    </submittedName>
</protein>
<keyword evidence="9" id="KW-0408">Iron</keyword>
<dbReference type="PANTHER" id="PTHR38674">
    <property type="entry name" value="ALKANE 1-MONOOXYGENASE 1"/>
    <property type="match status" value="1"/>
</dbReference>
<comment type="similarity">
    <text evidence="2">Belongs to the fatty acid desaturase type 1 family. AlkB subfamily.</text>
</comment>
<dbReference type="InterPro" id="IPR005804">
    <property type="entry name" value="FA_desaturase_dom"/>
</dbReference>
<dbReference type="Proteomes" id="UP000634455">
    <property type="component" value="Unassembled WGS sequence"/>
</dbReference>
<dbReference type="PANTHER" id="PTHR38674:SF1">
    <property type="entry name" value="ALKANE 1-MONOOXYGENASE 1"/>
    <property type="match status" value="1"/>
</dbReference>
<feature type="domain" description="Fatty acid desaturase" evidence="13">
    <location>
        <begin position="113"/>
        <end position="333"/>
    </location>
</feature>
<evidence type="ECO:0000256" key="1">
    <source>
        <dbReference type="ARBA" id="ARBA00004429"/>
    </source>
</evidence>
<dbReference type="InterPro" id="IPR033885">
    <property type="entry name" value="AlkB/XylM"/>
</dbReference>
<keyword evidence="3" id="KW-1003">Cell membrane</keyword>
<comment type="subcellular location">
    <subcellularLocation>
        <location evidence="1">Cell inner membrane</location>
        <topology evidence="1">Multi-pass membrane protein</topology>
    </subcellularLocation>
</comment>
<keyword evidence="11 12" id="KW-0472">Membrane</keyword>
<keyword evidence="8" id="KW-0560">Oxidoreductase</keyword>
<keyword evidence="15" id="KW-1185">Reference proteome</keyword>
<feature type="transmembrane region" description="Helical" evidence="12">
    <location>
        <begin position="225"/>
        <end position="251"/>
    </location>
</feature>
<evidence type="ECO:0000313" key="14">
    <source>
        <dbReference type="EMBL" id="GHA47042.1"/>
    </source>
</evidence>
<evidence type="ECO:0000256" key="8">
    <source>
        <dbReference type="ARBA" id="ARBA00023002"/>
    </source>
</evidence>
<evidence type="ECO:0000256" key="7">
    <source>
        <dbReference type="ARBA" id="ARBA00022989"/>
    </source>
</evidence>
<evidence type="ECO:0000256" key="3">
    <source>
        <dbReference type="ARBA" id="ARBA00022475"/>
    </source>
</evidence>
<dbReference type="CDD" id="cd03512">
    <property type="entry name" value="Alkane-hydroxylase"/>
    <property type="match status" value="1"/>
</dbReference>
<accession>A0ABQ3D239</accession>
<keyword evidence="6" id="KW-0479">Metal-binding</keyword>
<sequence length="376" mass="43530">MNTPKDISLLRNALPFWITLLTLVLLGVSAYLGGWWLLLVYLNTWILIGALDTFEGLYTANADPQTDDASLFWFRLITIIWFPLEFIAVFACIAAVTFGDYTIWEKFALMGSMGIITGSVGIVYAHELMHQKSKLERHMGDGLMALALYGHFRSEHLLVHHRYVGTPKDPVTARYNEGFHRFFPRVLIGCLKSSWAAEKSMLARKKLLWWHKSNPFWKYATLQGAFLLIAFAIGGLAGVGFFIFQAAIAVWQLELVNYVEHYGLTRKHLGDGKYEHTKPQHSWNAAHKVSNYFLLNLQRHSDHHYKPDRRYPLLQNYEDDAAPQLPRSYPIMTFLAMIPPVWKRVMNPRVRAWRAQFYPEITDWHAYNKAENPMPR</sequence>
<feature type="transmembrane region" description="Helical" evidence="12">
    <location>
        <begin position="72"/>
        <end position="96"/>
    </location>
</feature>
<feature type="transmembrane region" description="Helical" evidence="12">
    <location>
        <begin position="108"/>
        <end position="129"/>
    </location>
</feature>
<name>A0ABQ3D239_9RHOB</name>
<evidence type="ECO:0000259" key="13">
    <source>
        <dbReference type="Pfam" id="PF00487"/>
    </source>
</evidence>
<evidence type="ECO:0000256" key="11">
    <source>
        <dbReference type="ARBA" id="ARBA00023136"/>
    </source>
</evidence>
<evidence type="ECO:0000256" key="4">
    <source>
        <dbReference type="ARBA" id="ARBA00022519"/>
    </source>
</evidence>
<evidence type="ECO:0000256" key="5">
    <source>
        <dbReference type="ARBA" id="ARBA00022692"/>
    </source>
</evidence>
<proteinExistence type="inferred from homology"/>
<keyword evidence="7 12" id="KW-1133">Transmembrane helix</keyword>
<evidence type="ECO:0000256" key="12">
    <source>
        <dbReference type="SAM" id="Phobius"/>
    </source>
</evidence>
<evidence type="ECO:0000256" key="6">
    <source>
        <dbReference type="ARBA" id="ARBA00022723"/>
    </source>
</evidence>
<feature type="transmembrane region" description="Helical" evidence="12">
    <location>
        <begin position="38"/>
        <end position="60"/>
    </location>
</feature>
<feature type="transmembrane region" description="Helical" evidence="12">
    <location>
        <begin position="12"/>
        <end position="32"/>
    </location>
</feature>
<keyword evidence="10" id="KW-0503">Monooxygenase</keyword>
<dbReference type="EMBL" id="BMZF01000002">
    <property type="protein sequence ID" value="GHA47042.1"/>
    <property type="molecule type" value="Genomic_DNA"/>
</dbReference>
<dbReference type="Pfam" id="PF00487">
    <property type="entry name" value="FA_desaturase"/>
    <property type="match status" value="1"/>
</dbReference>